<proteinExistence type="predicted"/>
<dbReference type="Proteomes" id="UP000321915">
    <property type="component" value="Segment"/>
</dbReference>
<accession>A0A5B8WKB7</accession>
<organism evidence="1 2">
    <name type="scientific">Arthrobacter phage Qui</name>
    <dbReference type="NCBI Taxonomy" id="2603260"/>
    <lineage>
        <taxon>Viruses</taxon>
        <taxon>Duplodnaviria</taxon>
        <taxon>Heunggongvirae</taxon>
        <taxon>Uroviricota</taxon>
        <taxon>Caudoviricetes</taxon>
        <taxon>Quivirus</taxon>
        <taxon>Quivirus qui</taxon>
    </lineage>
</organism>
<name>A0A5B8WKB7_9CAUD</name>
<dbReference type="EMBL" id="MN183282">
    <property type="protein sequence ID" value="QED11686.1"/>
    <property type="molecule type" value="Genomic_DNA"/>
</dbReference>
<protein>
    <submittedName>
        <fullName evidence="1">Uncharacterized protein</fullName>
    </submittedName>
</protein>
<keyword evidence="2" id="KW-1185">Reference proteome</keyword>
<dbReference type="RefSeq" id="YP_010660564.1">
    <property type="nucleotide sequence ID" value="NC_070877.1"/>
</dbReference>
<evidence type="ECO:0000313" key="2">
    <source>
        <dbReference type="Proteomes" id="UP000321915"/>
    </source>
</evidence>
<dbReference type="GeneID" id="77936558"/>
<evidence type="ECO:0000313" key="1">
    <source>
        <dbReference type="EMBL" id="QED11686.1"/>
    </source>
</evidence>
<gene>
    <name evidence="1" type="primary">198</name>
    <name evidence="1" type="ORF">SEA_QUI_198</name>
</gene>
<sequence length="52" mass="5952">MSSWDKVVRLPVYDVRDGTETGELVEIPVNLLERSIQSITVLSQKLRIIPKE</sequence>
<reference evidence="1 2" key="1">
    <citation type="submission" date="2019-07" db="EMBL/GenBank/DDBJ databases">
        <authorList>
            <person name="Abdullah A."/>
            <person name="Lima G.C."/>
            <person name="Cuneo C.K."/>
            <person name="Ennest D.C."/>
            <person name="Fritz K.J."/>
            <person name="Johnson B.T."/>
            <person name="Larson S.M."/>
            <person name="Lemunyete M.N."/>
            <person name="Murray M.B."/>
            <person name="Osmond D.E."/>
            <person name="Patras K.A."/>
            <person name="Ransibrahmanakul S."/>
            <person name="Simpson K.A."/>
            <person name="Thull B.S."/>
            <person name="Wetzel S."/>
            <person name="Bonilla J.A."/>
            <person name="Klyczek K."/>
            <person name="Garlena R.A."/>
            <person name="Russell D.A."/>
            <person name="Pope W.H."/>
            <person name="Jacobs-Sera D."/>
            <person name="Hatfull G.F."/>
        </authorList>
    </citation>
    <scope>NUCLEOTIDE SEQUENCE [LARGE SCALE GENOMIC DNA]</scope>
</reference>
<dbReference type="KEGG" id="vg:77936558"/>